<feature type="compositionally biased region" description="Basic and acidic residues" evidence="1">
    <location>
        <begin position="57"/>
        <end position="73"/>
    </location>
</feature>
<name>A0ABP0YZV9_9ROSI</name>
<organism evidence="2 3">
    <name type="scientific">Citrullus colocynthis</name>
    <name type="common">colocynth</name>
    <dbReference type="NCBI Taxonomy" id="252529"/>
    <lineage>
        <taxon>Eukaryota</taxon>
        <taxon>Viridiplantae</taxon>
        <taxon>Streptophyta</taxon>
        <taxon>Embryophyta</taxon>
        <taxon>Tracheophyta</taxon>
        <taxon>Spermatophyta</taxon>
        <taxon>Magnoliopsida</taxon>
        <taxon>eudicotyledons</taxon>
        <taxon>Gunneridae</taxon>
        <taxon>Pentapetalae</taxon>
        <taxon>rosids</taxon>
        <taxon>fabids</taxon>
        <taxon>Cucurbitales</taxon>
        <taxon>Cucurbitaceae</taxon>
        <taxon>Benincaseae</taxon>
        <taxon>Citrullus</taxon>
    </lineage>
</organism>
<evidence type="ECO:0000313" key="2">
    <source>
        <dbReference type="EMBL" id="CAK9326072.1"/>
    </source>
</evidence>
<gene>
    <name evidence="2" type="ORF">CITCOLO1_LOCUS18401</name>
</gene>
<dbReference type="Proteomes" id="UP001642487">
    <property type="component" value="Chromosome 7"/>
</dbReference>
<proteinExistence type="predicted"/>
<dbReference type="EMBL" id="OZ021741">
    <property type="protein sequence ID" value="CAK9326072.1"/>
    <property type="molecule type" value="Genomic_DNA"/>
</dbReference>
<keyword evidence="3" id="KW-1185">Reference proteome</keyword>
<evidence type="ECO:0000256" key="1">
    <source>
        <dbReference type="SAM" id="MobiDB-lite"/>
    </source>
</evidence>
<protein>
    <submittedName>
        <fullName evidence="2">Uncharacterized protein</fullName>
    </submittedName>
</protein>
<reference evidence="2 3" key="1">
    <citation type="submission" date="2024-03" db="EMBL/GenBank/DDBJ databases">
        <authorList>
            <person name="Gkanogiannis A."/>
            <person name="Becerra Lopez-Lavalle L."/>
        </authorList>
    </citation>
    <scope>NUCLEOTIDE SEQUENCE [LARGE SCALE GENOMIC DNA]</scope>
</reference>
<accession>A0ABP0YZV9</accession>
<evidence type="ECO:0000313" key="3">
    <source>
        <dbReference type="Proteomes" id="UP001642487"/>
    </source>
</evidence>
<feature type="region of interest" description="Disordered" evidence="1">
    <location>
        <begin position="1"/>
        <end position="95"/>
    </location>
</feature>
<sequence length="127" mass="14173">MMKSLLGSIGNVMGNSEPKDKIVRPQPNQGHKGLKRGKGVGAPNLGAQSWLEPSRGLSKDESAISEHGFEWRGVRRRPTPTTIRVDTPPRPRLEEEQIGRKFEALKKYVNSMGQNIKLLFKAIDQQS</sequence>